<dbReference type="eggNOG" id="ENOG502SCMA">
    <property type="taxonomic scope" value="Eukaryota"/>
</dbReference>
<proteinExistence type="predicted"/>
<dbReference type="STRING" id="1284197.S8BTA1"/>
<evidence type="ECO:0008006" key="4">
    <source>
        <dbReference type="Google" id="ProtNLM"/>
    </source>
</evidence>
<dbReference type="OMA" id="NIHAWPL"/>
<keyword evidence="3" id="KW-1185">Reference proteome</keyword>
<dbReference type="PANTHER" id="PTHR39219">
    <property type="entry name" value="ER MEMBRANE PROTEIN COMPLEX SUBUNIT 10"/>
    <property type="match status" value="1"/>
</dbReference>
<dbReference type="Pfam" id="PF21203">
    <property type="entry name" value="ECM10"/>
    <property type="match status" value="1"/>
</dbReference>
<reference evidence="3" key="2">
    <citation type="submission" date="2013-04" db="EMBL/GenBank/DDBJ databases">
        <title>Genomic mechanisms accounting for the adaptation to parasitism in nematode-trapping fungi.</title>
        <authorList>
            <person name="Ahren D.G."/>
        </authorList>
    </citation>
    <scope>NUCLEOTIDE SEQUENCE [LARGE SCALE GENOMIC DNA]</scope>
    <source>
        <strain evidence="3">CBS 200.50</strain>
    </source>
</reference>
<organism evidence="2 3">
    <name type="scientific">Dactylellina haptotyla (strain CBS 200.50)</name>
    <name type="common">Nematode-trapping fungus</name>
    <name type="synonym">Monacrosporium haptotylum</name>
    <dbReference type="NCBI Taxonomy" id="1284197"/>
    <lineage>
        <taxon>Eukaryota</taxon>
        <taxon>Fungi</taxon>
        <taxon>Dikarya</taxon>
        <taxon>Ascomycota</taxon>
        <taxon>Pezizomycotina</taxon>
        <taxon>Orbiliomycetes</taxon>
        <taxon>Orbiliales</taxon>
        <taxon>Orbiliaceae</taxon>
        <taxon>Dactylellina</taxon>
    </lineage>
</organism>
<evidence type="ECO:0000313" key="3">
    <source>
        <dbReference type="Proteomes" id="UP000015100"/>
    </source>
</evidence>
<reference evidence="2 3" key="1">
    <citation type="journal article" date="2013" name="PLoS Genet.">
        <title>Genomic mechanisms accounting for the adaptation to parasitism in nematode-trapping fungi.</title>
        <authorList>
            <person name="Meerupati T."/>
            <person name="Andersson K.M."/>
            <person name="Friman E."/>
            <person name="Kumar D."/>
            <person name="Tunlid A."/>
            <person name="Ahren D."/>
        </authorList>
    </citation>
    <scope>NUCLEOTIDE SEQUENCE [LARGE SCALE GENOMIC DNA]</scope>
    <source>
        <strain evidence="2 3">CBS 200.50</strain>
    </source>
</reference>
<name>S8BTA1_DACHA</name>
<dbReference type="EMBL" id="AQGS01000548">
    <property type="protein sequence ID" value="EPS38442.1"/>
    <property type="molecule type" value="Genomic_DNA"/>
</dbReference>
<dbReference type="OrthoDB" id="1894652at2759"/>
<gene>
    <name evidence="2" type="ORF">H072_7797</name>
</gene>
<dbReference type="HOGENOM" id="CLU_1294358_0_0_1"/>
<feature type="signal peptide" evidence="1">
    <location>
        <begin position="1"/>
        <end position="19"/>
    </location>
</feature>
<evidence type="ECO:0000256" key="1">
    <source>
        <dbReference type="SAM" id="SignalP"/>
    </source>
</evidence>
<dbReference type="AlphaFoldDB" id="S8BTA1"/>
<keyword evidence="1" id="KW-0732">Signal</keyword>
<accession>S8BTA1</accession>
<dbReference type="Proteomes" id="UP000015100">
    <property type="component" value="Unassembled WGS sequence"/>
</dbReference>
<comment type="caution">
    <text evidence="2">The sequence shown here is derived from an EMBL/GenBank/DDBJ whole genome shotgun (WGS) entry which is preliminary data.</text>
</comment>
<evidence type="ECO:0000313" key="2">
    <source>
        <dbReference type="EMBL" id="EPS38442.1"/>
    </source>
</evidence>
<dbReference type="PANTHER" id="PTHR39219:SF1">
    <property type="entry name" value="ER MEMBRANE PROTEIN COMPLEX SUBUNIT 10"/>
    <property type="match status" value="1"/>
</dbReference>
<protein>
    <recommendedName>
        <fullName evidence="4">ER membrane protein complex subunit 10</fullName>
    </recommendedName>
</protein>
<feature type="chain" id="PRO_5004561357" description="ER membrane protein complex subunit 10" evidence="1">
    <location>
        <begin position="20"/>
        <end position="213"/>
    </location>
</feature>
<sequence>MRFLSSLLVLLAAVPLSLSAAGDGMAPENFPLPGDFDQQNRTPPQTYVLNSWPLSAGDNDKERVPLGMIRYVASTLSASFTPMIQGQKVNQKESYRVGVLKGGKWIGTVRDSKVLQSNVASTITLHVDEAGEIFHIEFDAVEIAKGEEKPEAEIIIIRPFPGAQPVLNKPVVLMPDGKMAAPKEEEKTFLQKYWWVLVAGALLLAAAPGEPGK</sequence>